<dbReference type="AlphaFoldDB" id="A0AAD9C6A5"/>
<evidence type="ECO:0000256" key="1">
    <source>
        <dbReference type="SAM" id="MobiDB-lite"/>
    </source>
</evidence>
<gene>
    <name evidence="2" type="ORF">KUDE01_020505</name>
</gene>
<sequence length="85" mass="9442">MCRLFSVFSKKKLKSSSSTGSHEEESTTADYERETATPDYDYNATFDYYYGRRDWSVQPGAPPPPPAGIGCPSPLDLTGAEPQTW</sequence>
<accession>A0AAD9C6A5</accession>
<feature type="compositionally biased region" description="Basic and acidic residues" evidence="1">
    <location>
        <begin position="21"/>
        <end position="36"/>
    </location>
</feature>
<evidence type="ECO:0000313" key="3">
    <source>
        <dbReference type="Proteomes" id="UP001228049"/>
    </source>
</evidence>
<feature type="region of interest" description="Disordered" evidence="1">
    <location>
        <begin position="57"/>
        <end position="85"/>
    </location>
</feature>
<reference evidence="2" key="1">
    <citation type="submission" date="2023-04" db="EMBL/GenBank/DDBJ databases">
        <title>Chromosome-level genome of Chaenocephalus aceratus.</title>
        <authorList>
            <person name="Park H."/>
        </authorList>
    </citation>
    <scope>NUCLEOTIDE SEQUENCE</scope>
    <source>
        <strain evidence="2">DE</strain>
        <tissue evidence="2">Muscle</tissue>
    </source>
</reference>
<dbReference type="EMBL" id="JASDAP010000010">
    <property type="protein sequence ID" value="KAK1895051.1"/>
    <property type="molecule type" value="Genomic_DNA"/>
</dbReference>
<name>A0AAD9C6A5_DISEL</name>
<proteinExistence type="predicted"/>
<organism evidence="2 3">
    <name type="scientific">Dissostichus eleginoides</name>
    <name type="common">Patagonian toothfish</name>
    <name type="synonym">Dissostichus amissus</name>
    <dbReference type="NCBI Taxonomy" id="100907"/>
    <lineage>
        <taxon>Eukaryota</taxon>
        <taxon>Metazoa</taxon>
        <taxon>Chordata</taxon>
        <taxon>Craniata</taxon>
        <taxon>Vertebrata</taxon>
        <taxon>Euteleostomi</taxon>
        <taxon>Actinopterygii</taxon>
        <taxon>Neopterygii</taxon>
        <taxon>Teleostei</taxon>
        <taxon>Neoteleostei</taxon>
        <taxon>Acanthomorphata</taxon>
        <taxon>Eupercaria</taxon>
        <taxon>Perciformes</taxon>
        <taxon>Notothenioidei</taxon>
        <taxon>Nototheniidae</taxon>
        <taxon>Dissostichus</taxon>
    </lineage>
</organism>
<comment type="caution">
    <text evidence="2">The sequence shown here is derived from an EMBL/GenBank/DDBJ whole genome shotgun (WGS) entry which is preliminary data.</text>
</comment>
<keyword evidence="3" id="KW-1185">Reference proteome</keyword>
<evidence type="ECO:0000313" key="2">
    <source>
        <dbReference type="EMBL" id="KAK1895051.1"/>
    </source>
</evidence>
<dbReference type="Proteomes" id="UP001228049">
    <property type="component" value="Unassembled WGS sequence"/>
</dbReference>
<feature type="region of interest" description="Disordered" evidence="1">
    <location>
        <begin position="1"/>
        <end position="38"/>
    </location>
</feature>
<protein>
    <submittedName>
        <fullName evidence="2">UPF0303 protein</fullName>
    </submittedName>
</protein>